<dbReference type="RefSeq" id="WP_190349800.1">
    <property type="nucleotide sequence ID" value="NZ_JACJPY010000008.1"/>
</dbReference>
<evidence type="ECO:0000313" key="1">
    <source>
        <dbReference type="EMBL" id="MBD2149434.1"/>
    </source>
</evidence>
<evidence type="ECO:0008006" key="3">
    <source>
        <dbReference type="Google" id="ProtNLM"/>
    </source>
</evidence>
<dbReference type="Proteomes" id="UP000631421">
    <property type="component" value="Unassembled WGS sequence"/>
</dbReference>
<keyword evidence="2" id="KW-1185">Reference proteome</keyword>
<reference evidence="1" key="1">
    <citation type="journal article" date="2015" name="ISME J.">
        <title>Draft Genome Sequence of Streptomyces incarnatus NRRL8089, which Produces the Nucleoside Antibiotic Sinefungin.</title>
        <authorList>
            <person name="Oshima K."/>
            <person name="Hattori M."/>
            <person name="Shimizu H."/>
            <person name="Fukuda K."/>
            <person name="Nemoto M."/>
            <person name="Inagaki K."/>
            <person name="Tamura T."/>
        </authorList>
    </citation>
    <scope>NUCLEOTIDE SEQUENCE</scope>
    <source>
        <strain evidence="1">FACHB-1277</strain>
    </source>
</reference>
<organism evidence="1 2">
    <name type="scientific">Pseudanabaena cinerea FACHB-1277</name>
    <dbReference type="NCBI Taxonomy" id="2949581"/>
    <lineage>
        <taxon>Bacteria</taxon>
        <taxon>Bacillati</taxon>
        <taxon>Cyanobacteriota</taxon>
        <taxon>Cyanophyceae</taxon>
        <taxon>Pseudanabaenales</taxon>
        <taxon>Pseudanabaenaceae</taxon>
        <taxon>Pseudanabaena</taxon>
        <taxon>Pseudanabaena cinerea</taxon>
    </lineage>
</organism>
<accession>A0A926Z738</accession>
<gene>
    <name evidence="1" type="ORF">H6F44_04735</name>
</gene>
<dbReference type="AlphaFoldDB" id="A0A926Z738"/>
<proteinExistence type="predicted"/>
<comment type="caution">
    <text evidence="1">The sequence shown here is derived from an EMBL/GenBank/DDBJ whole genome shotgun (WGS) entry which is preliminary data.</text>
</comment>
<sequence>MTIKEQIIQELDRIPESYLEKVLSFLYFLETPLTHDVGQLSKAEAIIQKGLNTALSKPKRSSSEIWAEFESIRNRISESVATTEQHL</sequence>
<protein>
    <recommendedName>
        <fullName evidence="3">DUF2281 domain-containing protein</fullName>
    </recommendedName>
</protein>
<reference evidence="1" key="2">
    <citation type="submission" date="2020-08" db="EMBL/GenBank/DDBJ databases">
        <authorList>
            <person name="Chen M."/>
            <person name="Teng W."/>
            <person name="Zhao L."/>
            <person name="Hu C."/>
            <person name="Zhou Y."/>
            <person name="Han B."/>
            <person name="Song L."/>
            <person name="Shu W."/>
        </authorList>
    </citation>
    <scope>NUCLEOTIDE SEQUENCE</scope>
    <source>
        <strain evidence="1">FACHB-1277</strain>
    </source>
</reference>
<name>A0A926Z738_9CYAN</name>
<dbReference type="EMBL" id="JACJPY010000008">
    <property type="protein sequence ID" value="MBD2149434.1"/>
    <property type="molecule type" value="Genomic_DNA"/>
</dbReference>
<evidence type="ECO:0000313" key="2">
    <source>
        <dbReference type="Proteomes" id="UP000631421"/>
    </source>
</evidence>